<reference evidence="1 2" key="1">
    <citation type="journal article" date="2014" name="Am. J. Bot.">
        <title>Genome assembly and annotation for red clover (Trifolium pratense; Fabaceae).</title>
        <authorList>
            <person name="Istvanek J."/>
            <person name="Jaros M."/>
            <person name="Krenek A."/>
            <person name="Repkova J."/>
        </authorList>
    </citation>
    <scope>NUCLEOTIDE SEQUENCE [LARGE SCALE GENOMIC DNA]</scope>
    <source>
        <strain evidence="2">cv. Tatra</strain>
        <tissue evidence="1">Young leaves</tissue>
    </source>
</reference>
<protein>
    <submittedName>
        <fullName evidence="1">Uncharacterized protein</fullName>
    </submittedName>
</protein>
<proteinExistence type="predicted"/>
<organism evidence="1 2">
    <name type="scientific">Trifolium pratense</name>
    <name type="common">Red clover</name>
    <dbReference type="NCBI Taxonomy" id="57577"/>
    <lineage>
        <taxon>Eukaryota</taxon>
        <taxon>Viridiplantae</taxon>
        <taxon>Streptophyta</taxon>
        <taxon>Embryophyta</taxon>
        <taxon>Tracheophyta</taxon>
        <taxon>Spermatophyta</taxon>
        <taxon>Magnoliopsida</taxon>
        <taxon>eudicotyledons</taxon>
        <taxon>Gunneridae</taxon>
        <taxon>Pentapetalae</taxon>
        <taxon>rosids</taxon>
        <taxon>fabids</taxon>
        <taxon>Fabales</taxon>
        <taxon>Fabaceae</taxon>
        <taxon>Papilionoideae</taxon>
        <taxon>50 kb inversion clade</taxon>
        <taxon>NPAAA clade</taxon>
        <taxon>Hologalegina</taxon>
        <taxon>IRL clade</taxon>
        <taxon>Trifolieae</taxon>
        <taxon>Trifolium</taxon>
    </lineage>
</organism>
<sequence length="87" mass="9653">MEKILRALALQTSTGQHEDEVGMIQLTASRDPTVVLEPIVRRMVQPTSCIKSLPEKDGQTTCHVECGKRQCKYICVLMKKPSAIGRA</sequence>
<evidence type="ECO:0000313" key="1">
    <source>
        <dbReference type="EMBL" id="PNX78814.1"/>
    </source>
</evidence>
<name>A0A2K3LJT9_TRIPR</name>
<comment type="caution">
    <text evidence="1">The sequence shown here is derived from an EMBL/GenBank/DDBJ whole genome shotgun (WGS) entry which is preliminary data.</text>
</comment>
<dbReference type="EMBL" id="ASHM01034796">
    <property type="protein sequence ID" value="PNX78814.1"/>
    <property type="molecule type" value="Genomic_DNA"/>
</dbReference>
<accession>A0A2K3LJT9</accession>
<dbReference type="Proteomes" id="UP000236291">
    <property type="component" value="Unassembled WGS sequence"/>
</dbReference>
<dbReference type="AlphaFoldDB" id="A0A2K3LJT9"/>
<reference evidence="1 2" key="2">
    <citation type="journal article" date="2017" name="Front. Plant Sci.">
        <title>Gene Classification and Mining of Molecular Markers Useful in Red Clover (Trifolium pratense) Breeding.</title>
        <authorList>
            <person name="Istvanek J."/>
            <person name="Dluhosova J."/>
            <person name="Dluhos P."/>
            <person name="Patkova L."/>
            <person name="Nedelnik J."/>
            <person name="Repkova J."/>
        </authorList>
    </citation>
    <scope>NUCLEOTIDE SEQUENCE [LARGE SCALE GENOMIC DNA]</scope>
    <source>
        <strain evidence="2">cv. Tatra</strain>
        <tissue evidence="1">Young leaves</tissue>
    </source>
</reference>
<gene>
    <name evidence="1" type="ORF">L195_g034795</name>
</gene>
<evidence type="ECO:0000313" key="2">
    <source>
        <dbReference type="Proteomes" id="UP000236291"/>
    </source>
</evidence>